<dbReference type="Gene3D" id="2.40.10.480">
    <property type="match status" value="1"/>
</dbReference>
<dbReference type="EMBL" id="BARV01023112">
    <property type="protein sequence ID" value="GAI27693.1"/>
    <property type="molecule type" value="Genomic_DNA"/>
</dbReference>
<reference evidence="2" key="1">
    <citation type="journal article" date="2014" name="Front. Microbiol.">
        <title>High frequency of phylogenetically diverse reductive dehalogenase-homologous genes in deep subseafloor sedimentary metagenomes.</title>
        <authorList>
            <person name="Kawai M."/>
            <person name="Futagami T."/>
            <person name="Toyoda A."/>
            <person name="Takaki Y."/>
            <person name="Nishi S."/>
            <person name="Hori S."/>
            <person name="Arai W."/>
            <person name="Tsubouchi T."/>
            <person name="Morono Y."/>
            <person name="Uchiyama I."/>
            <person name="Ito T."/>
            <person name="Fujiyama A."/>
            <person name="Inagaki F."/>
            <person name="Takami H."/>
        </authorList>
    </citation>
    <scope>NUCLEOTIDE SEQUENCE</scope>
    <source>
        <strain evidence="2">Expedition CK06-06</strain>
    </source>
</reference>
<proteinExistence type="predicted"/>
<keyword evidence="1" id="KW-1133">Transmembrane helix</keyword>
<protein>
    <submittedName>
        <fullName evidence="2">Uncharacterized protein</fullName>
    </submittedName>
</protein>
<evidence type="ECO:0000313" key="2">
    <source>
        <dbReference type="EMBL" id="GAI27693.1"/>
    </source>
</evidence>
<accession>X1M8S5</accession>
<feature type="non-terminal residue" evidence="2">
    <location>
        <position position="1"/>
    </location>
</feature>
<sequence>GNLAWSFTPGYSINNDNANNYITTPILSSPVAENGVVYFGAKGNVYALDAQTFETPKEKIEETKDYDIILVFVTLAAVIVVLLLIYLQSRRKEGGK</sequence>
<dbReference type="InterPro" id="IPR011047">
    <property type="entry name" value="Quinoprotein_ADH-like_sf"/>
</dbReference>
<dbReference type="SUPFAM" id="SSF50998">
    <property type="entry name" value="Quinoprotein alcohol dehydrogenase-like"/>
    <property type="match status" value="1"/>
</dbReference>
<keyword evidence="1" id="KW-0812">Transmembrane</keyword>
<comment type="caution">
    <text evidence="2">The sequence shown here is derived from an EMBL/GenBank/DDBJ whole genome shotgun (WGS) entry which is preliminary data.</text>
</comment>
<organism evidence="2">
    <name type="scientific">marine sediment metagenome</name>
    <dbReference type="NCBI Taxonomy" id="412755"/>
    <lineage>
        <taxon>unclassified sequences</taxon>
        <taxon>metagenomes</taxon>
        <taxon>ecological metagenomes</taxon>
    </lineage>
</organism>
<gene>
    <name evidence="2" type="ORF">S06H3_37970</name>
</gene>
<feature type="transmembrane region" description="Helical" evidence="1">
    <location>
        <begin position="68"/>
        <end position="87"/>
    </location>
</feature>
<keyword evidence="1" id="KW-0472">Membrane</keyword>
<evidence type="ECO:0000256" key="1">
    <source>
        <dbReference type="SAM" id="Phobius"/>
    </source>
</evidence>
<dbReference type="AlphaFoldDB" id="X1M8S5"/>
<name>X1M8S5_9ZZZZ</name>